<evidence type="ECO:0000313" key="2">
    <source>
        <dbReference type="Proteomes" id="UP000314294"/>
    </source>
</evidence>
<protein>
    <submittedName>
        <fullName evidence="1">Uncharacterized protein</fullName>
    </submittedName>
</protein>
<keyword evidence="2" id="KW-1185">Reference proteome</keyword>
<comment type="caution">
    <text evidence="1">The sequence shown here is derived from an EMBL/GenBank/DDBJ whole genome shotgun (WGS) entry which is preliminary data.</text>
</comment>
<evidence type="ECO:0000313" key="1">
    <source>
        <dbReference type="EMBL" id="TNN39836.1"/>
    </source>
</evidence>
<name>A0A4Z2FF13_9TELE</name>
<organism evidence="1 2">
    <name type="scientific">Liparis tanakae</name>
    <name type="common">Tanaka's snailfish</name>
    <dbReference type="NCBI Taxonomy" id="230148"/>
    <lineage>
        <taxon>Eukaryota</taxon>
        <taxon>Metazoa</taxon>
        <taxon>Chordata</taxon>
        <taxon>Craniata</taxon>
        <taxon>Vertebrata</taxon>
        <taxon>Euteleostomi</taxon>
        <taxon>Actinopterygii</taxon>
        <taxon>Neopterygii</taxon>
        <taxon>Teleostei</taxon>
        <taxon>Neoteleostei</taxon>
        <taxon>Acanthomorphata</taxon>
        <taxon>Eupercaria</taxon>
        <taxon>Perciformes</taxon>
        <taxon>Cottioidei</taxon>
        <taxon>Cottales</taxon>
        <taxon>Liparidae</taxon>
        <taxon>Liparis</taxon>
    </lineage>
</organism>
<dbReference type="AlphaFoldDB" id="A0A4Z2FF13"/>
<dbReference type="EMBL" id="SRLO01001243">
    <property type="protein sequence ID" value="TNN39836.1"/>
    <property type="molecule type" value="Genomic_DNA"/>
</dbReference>
<sequence>MVVRNPSKGSSPVPVATYVTCDHTTSSVSYFLGAFVTDLTRLHGRRVKKRPVMIVCDGSIVLLQSLSYNFCGVSLQELISKYYHIVTGKGQEDSIGLPILHRCLSHVMKNAKDLCRKHAPRHYHLAMHVFGLMTQATTLNDLDELVISAAVVFSSSHSEINVEKHFQNLQRLMTKARHWDIDDTVIVEQDFVVCNLICFYSATIWS</sequence>
<dbReference type="OrthoDB" id="413122at2759"/>
<dbReference type="Proteomes" id="UP000314294">
    <property type="component" value="Unassembled WGS sequence"/>
</dbReference>
<reference evidence="1 2" key="1">
    <citation type="submission" date="2019-03" db="EMBL/GenBank/DDBJ databases">
        <title>First draft genome of Liparis tanakae, snailfish: a comprehensive survey of snailfish specific genes.</title>
        <authorList>
            <person name="Kim W."/>
            <person name="Song I."/>
            <person name="Jeong J.-H."/>
            <person name="Kim D."/>
            <person name="Kim S."/>
            <person name="Ryu S."/>
            <person name="Song J.Y."/>
            <person name="Lee S.K."/>
        </authorList>
    </citation>
    <scope>NUCLEOTIDE SEQUENCE [LARGE SCALE GENOMIC DNA]</scope>
    <source>
        <tissue evidence="1">Muscle</tissue>
    </source>
</reference>
<proteinExistence type="predicted"/>
<gene>
    <name evidence="1" type="ORF">EYF80_049997</name>
</gene>
<accession>A0A4Z2FF13</accession>